<feature type="compositionally biased region" description="Low complexity" evidence="1">
    <location>
        <begin position="120"/>
        <end position="140"/>
    </location>
</feature>
<evidence type="ECO:0000313" key="4">
    <source>
        <dbReference type="Proteomes" id="UP000596742"/>
    </source>
</evidence>
<feature type="chain" id="PRO_5032526108" evidence="2">
    <location>
        <begin position="19"/>
        <end position="218"/>
    </location>
</feature>
<feature type="compositionally biased region" description="Low complexity" evidence="1">
    <location>
        <begin position="165"/>
        <end position="195"/>
    </location>
</feature>
<evidence type="ECO:0000256" key="2">
    <source>
        <dbReference type="SAM" id="SignalP"/>
    </source>
</evidence>
<feature type="signal peptide" evidence="2">
    <location>
        <begin position="1"/>
        <end position="18"/>
    </location>
</feature>
<keyword evidence="2" id="KW-0732">Signal</keyword>
<feature type="region of interest" description="Disordered" evidence="1">
    <location>
        <begin position="112"/>
        <end position="199"/>
    </location>
</feature>
<accession>A0A8B6EQB2</accession>
<organism evidence="3 4">
    <name type="scientific">Mytilus galloprovincialis</name>
    <name type="common">Mediterranean mussel</name>
    <dbReference type="NCBI Taxonomy" id="29158"/>
    <lineage>
        <taxon>Eukaryota</taxon>
        <taxon>Metazoa</taxon>
        <taxon>Spiralia</taxon>
        <taxon>Lophotrochozoa</taxon>
        <taxon>Mollusca</taxon>
        <taxon>Bivalvia</taxon>
        <taxon>Autobranchia</taxon>
        <taxon>Pteriomorphia</taxon>
        <taxon>Mytilida</taxon>
        <taxon>Mytiloidea</taxon>
        <taxon>Mytilidae</taxon>
        <taxon>Mytilinae</taxon>
        <taxon>Mytilus</taxon>
    </lineage>
</organism>
<name>A0A8B6EQB2_MYTGA</name>
<feature type="compositionally biased region" description="Low complexity" evidence="1">
    <location>
        <begin position="147"/>
        <end position="158"/>
    </location>
</feature>
<protein>
    <submittedName>
        <fullName evidence="3">Uncharacterized protein</fullName>
    </submittedName>
</protein>
<sequence length="218" mass="23902">MTAFQILFVLCASLACLAATEIEYDMDHRCTKYHGDPNIVLCPRPTEKEVLLKGQARGTIFDFLAKDMHLIIDSKKTPNLRIIKILNGQCPSIKSNRIIQIENSDSACKIEINPELASNTTTTEPTTAEPATTEPTTAEPTTEHTTAEPTTSEPTTESTSEKTVKSTMSSTIKPSSSSHPKSITSTETSSKDSTTGKPNEVEEIKHYIKIVLLFVICK</sequence>
<keyword evidence="4" id="KW-1185">Reference proteome</keyword>
<dbReference type="EMBL" id="UYJE01005527">
    <property type="protein sequence ID" value="VDI38011.1"/>
    <property type="molecule type" value="Genomic_DNA"/>
</dbReference>
<dbReference type="Proteomes" id="UP000596742">
    <property type="component" value="Unassembled WGS sequence"/>
</dbReference>
<proteinExistence type="predicted"/>
<evidence type="ECO:0000256" key="1">
    <source>
        <dbReference type="SAM" id="MobiDB-lite"/>
    </source>
</evidence>
<reference evidence="3" key="1">
    <citation type="submission" date="2018-11" db="EMBL/GenBank/DDBJ databases">
        <authorList>
            <person name="Alioto T."/>
            <person name="Alioto T."/>
        </authorList>
    </citation>
    <scope>NUCLEOTIDE SEQUENCE</scope>
</reference>
<dbReference type="AlphaFoldDB" id="A0A8B6EQB2"/>
<comment type="caution">
    <text evidence="3">The sequence shown here is derived from an EMBL/GenBank/DDBJ whole genome shotgun (WGS) entry which is preliminary data.</text>
</comment>
<evidence type="ECO:0000313" key="3">
    <source>
        <dbReference type="EMBL" id="VDI38011.1"/>
    </source>
</evidence>
<gene>
    <name evidence="3" type="ORF">MGAL_10B035777</name>
</gene>